<reference evidence="2 3" key="1">
    <citation type="journal article" date="2023" name="Life. Sci Alliance">
        <title>Evolutionary insights into 3D genome organization and epigenetic landscape of Vigna mungo.</title>
        <authorList>
            <person name="Junaid A."/>
            <person name="Singh B."/>
            <person name="Bhatia S."/>
        </authorList>
    </citation>
    <scope>NUCLEOTIDE SEQUENCE [LARGE SCALE GENOMIC DNA]</scope>
    <source>
        <strain evidence="2">Urdbean</strain>
    </source>
</reference>
<dbReference type="EMBL" id="CP144691">
    <property type="protein sequence ID" value="WVY93834.1"/>
    <property type="molecule type" value="Genomic_DNA"/>
</dbReference>
<evidence type="ECO:0000313" key="3">
    <source>
        <dbReference type="Proteomes" id="UP001374535"/>
    </source>
</evidence>
<feature type="non-terminal residue" evidence="2">
    <location>
        <position position="1"/>
    </location>
</feature>
<sequence length="192" mass="21627">NHVVATPSHQANTHLPQNNPKLSLNLHRKPLRQSAAAFVLIQTPWTPHLRHQSRTTMDACSFPQPANRKPRIAPPSKTLNWATTEKSLPSLQPTPCDTTEGFSKAIASTKRSTWSMRGYAWWRTKTWRLNGNECQLLGTDVGGTEDRQTAKIEVGVYEKKVVANFETNNGDSNELKTLVRTTFGEDDLENFF</sequence>
<accession>A0AAQ3MM03</accession>
<protein>
    <submittedName>
        <fullName evidence="2">Uncharacterized protein</fullName>
    </submittedName>
</protein>
<gene>
    <name evidence="2" type="ORF">V8G54_032922</name>
</gene>
<evidence type="ECO:0000256" key="1">
    <source>
        <dbReference type="SAM" id="MobiDB-lite"/>
    </source>
</evidence>
<evidence type="ECO:0000313" key="2">
    <source>
        <dbReference type="EMBL" id="WVY93834.1"/>
    </source>
</evidence>
<proteinExistence type="predicted"/>
<dbReference type="AlphaFoldDB" id="A0AAQ3MM03"/>
<organism evidence="2 3">
    <name type="scientific">Vigna mungo</name>
    <name type="common">Black gram</name>
    <name type="synonym">Phaseolus mungo</name>
    <dbReference type="NCBI Taxonomy" id="3915"/>
    <lineage>
        <taxon>Eukaryota</taxon>
        <taxon>Viridiplantae</taxon>
        <taxon>Streptophyta</taxon>
        <taxon>Embryophyta</taxon>
        <taxon>Tracheophyta</taxon>
        <taxon>Spermatophyta</taxon>
        <taxon>Magnoliopsida</taxon>
        <taxon>eudicotyledons</taxon>
        <taxon>Gunneridae</taxon>
        <taxon>Pentapetalae</taxon>
        <taxon>rosids</taxon>
        <taxon>fabids</taxon>
        <taxon>Fabales</taxon>
        <taxon>Fabaceae</taxon>
        <taxon>Papilionoideae</taxon>
        <taxon>50 kb inversion clade</taxon>
        <taxon>NPAAA clade</taxon>
        <taxon>indigoferoid/millettioid clade</taxon>
        <taxon>Phaseoleae</taxon>
        <taxon>Vigna</taxon>
    </lineage>
</organism>
<feature type="compositionally biased region" description="Polar residues" evidence="1">
    <location>
        <begin position="7"/>
        <end position="20"/>
    </location>
</feature>
<name>A0AAQ3MM03_VIGMU</name>
<keyword evidence="3" id="KW-1185">Reference proteome</keyword>
<feature type="region of interest" description="Disordered" evidence="1">
    <location>
        <begin position="1"/>
        <end position="20"/>
    </location>
</feature>
<dbReference type="Proteomes" id="UP001374535">
    <property type="component" value="Chromosome 10"/>
</dbReference>